<gene>
    <name evidence="8" type="ORF">ACFFGN_13090</name>
</gene>
<evidence type="ECO:0000256" key="4">
    <source>
        <dbReference type="ARBA" id="ARBA00022989"/>
    </source>
</evidence>
<feature type="transmembrane region" description="Helical" evidence="6">
    <location>
        <begin position="241"/>
        <end position="259"/>
    </location>
</feature>
<dbReference type="PROSITE" id="PS50895">
    <property type="entry name" value="SURF1"/>
    <property type="match status" value="1"/>
</dbReference>
<comment type="similarity">
    <text evidence="2 6">Belongs to the SURF1 family.</text>
</comment>
<dbReference type="Proteomes" id="UP001589890">
    <property type="component" value="Unassembled WGS sequence"/>
</dbReference>
<organism evidence="8 9">
    <name type="scientific">Kribbella deserti</name>
    <dbReference type="NCBI Taxonomy" id="1926257"/>
    <lineage>
        <taxon>Bacteria</taxon>
        <taxon>Bacillati</taxon>
        <taxon>Actinomycetota</taxon>
        <taxon>Actinomycetes</taxon>
        <taxon>Propionibacteriales</taxon>
        <taxon>Kribbellaceae</taxon>
        <taxon>Kribbella</taxon>
    </lineage>
</organism>
<dbReference type="InterPro" id="IPR002994">
    <property type="entry name" value="Surf1/Shy1"/>
</dbReference>
<keyword evidence="4 6" id="KW-1133">Transmembrane helix</keyword>
<keyword evidence="9" id="KW-1185">Reference proteome</keyword>
<evidence type="ECO:0000256" key="1">
    <source>
        <dbReference type="ARBA" id="ARBA00004370"/>
    </source>
</evidence>
<dbReference type="Pfam" id="PF02104">
    <property type="entry name" value="SURF1"/>
    <property type="match status" value="1"/>
</dbReference>
<dbReference type="CDD" id="cd06662">
    <property type="entry name" value="SURF1"/>
    <property type="match status" value="1"/>
</dbReference>
<comment type="subcellular location">
    <subcellularLocation>
        <location evidence="6">Cell membrane</location>
        <topology evidence="6">Multi-pass membrane protein</topology>
    </subcellularLocation>
    <subcellularLocation>
        <location evidence="1">Membrane</location>
    </subcellularLocation>
</comment>
<keyword evidence="3 6" id="KW-0812">Transmembrane</keyword>
<sequence length="332" mass="33993">MNVATERPTEPATSDGASRPLWRTALTVRWLSLLAVVLVVAGVMIQLGIWQYDVYESKTASATAQRATAAPVPLDSLFAVDAGLPAKAVGRRVSVRGTWGPAADQMFVSDRRNGDRDGFWVITPLMLSPTPGDKASGAVLIVRGWVPTPTDPAAAAPSGQVEVVGSVIASEAQDSSGAAATSRILPSLRIPTMVDLVDYQLYDAFVVQASATPPVAAGPAAVPPPAPPTDHAGLRNVAYAFQWWIFAAFAVFMWLRMLLDTHRTTNAGRSPIGISPPSALTPPAPGPASSPSTPASSAPASSAPASSAPASSAPASSAPASSAPASPDTSAD</sequence>
<keyword evidence="6" id="KW-1003">Cell membrane</keyword>
<dbReference type="EMBL" id="JBHLTC010000014">
    <property type="protein sequence ID" value="MFC0625007.1"/>
    <property type="molecule type" value="Genomic_DNA"/>
</dbReference>
<proteinExistence type="inferred from homology"/>
<name>A0ABV6QMP4_9ACTN</name>
<accession>A0ABV6QMP4</accession>
<feature type="compositionally biased region" description="Pro residues" evidence="7">
    <location>
        <begin position="279"/>
        <end position="288"/>
    </location>
</feature>
<evidence type="ECO:0000256" key="7">
    <source>
        <dbReference type="SAM" id="MobiDB-lite"/>
    </source>
</evidence>
<protein>
    <recommendedName>
        <fullName evidence="6">SURF1-like protein</fullName>
    </recommendedName>
</protein>
<evidence type="ECO:0000256" key="6">
    <source>
        <dbReference type="RuleBase" id="RU363076"/>
    </source>
</evidence>
<reference evidence="8 9" key="1">
    <citation type="submission" date="2024-09" db="EMBL/GenBank/DDBJ databases">
        <authorList>
            <person name="Sun Q."/>
            <person name="Mori K."/>
        </authorList>
    </citation>
    <scope>NUCLEOTIDE SEQUENCE [LARGE SCALE GENOMIC DNA]</scope>
    <source>
        <strain evidence="8 9">CGMCC 1.15906</strain>
    </source>
</reference>
<evidence type="ECO:0000256" key="3">
    <source>
        <dbReference type="ARBA" id="ARBA00022692"/>
    </source>
</evidence>
<keyword evidence="5 6" id="KW-0472">Membrane</keyword>
<dbReference type="PANTHER" id="PTHR23427">
    <property type="entry name" value="SURFEIT LOCUS PROTEIN"/>
    <property type="match status" value="1"/>
</dbReference>
<dbReference type="PANTHER" id="PTHR23427:SF2">
    <property type="entry name" value="SURFEIT LOCUS PROTEIN 1"/>
    <property type="match status" value="1"/>
</dbReference>
<feature type="region of interest" description="Disordered" evidence="7">
    <location>
        <begin position="268"/>
        <end position="332"/>
    </location>
</feature>
<feature type="transmembrane region" description="Helical" evidence="6">
    <location>
        <begin position="28"/>
        <end position="50"/>
    </location>
</feature>
<evidence type="ECO:0000313" key="9">
    <source>
        <dbReference type="Proteomes" id="UP001589890"/>
    </source>
</evidence>
<comment type="caution">
    <text evidence="8">The sequence shown here is derived from an EMBL/GenBank/DDBJ whole genome shotgun (WGS) entry which is preliminary data.</text>
</comment>
<feature type="compositionally biased region" description="Low complexity" evidence="7">
    <location>
        <begin position="289"/>
        <end position="332"/>
    </location>
</feature>
<dbReference type="RefSeq" id="WP_380046963.1">
    <property type="nucleotide sequence ID" value="NZ_JBHLTC010000014.1"/>
</dbReference>
<evidence type="ECO:0000256" key="2">
    <source>
        <dbReference type="ARBA" id="ARBA00007165"/>
    </source>
</evidence>
<dbReference type="InterPro" id="IPR045214">
    <property type="entry name" value="Surf1/Surf4"/>
</dbReference>
<evidence type="ECO:0000313" key="8">
    <source>
        <dbReference type="EMBL" id="MFC0625007.1"/>
    </source>
</evidence>
<evidence type="ECO:0000256" key="5">
    <source>
        <dbReference type="ARBA" id="ARBA00023136"/>
    </source>
</evidence>